<dbReference type="PANTHER" id="PTHR33866:SF2">
    <property type="entry name" value="S-ADENOSYLMETHIONINE DECARBOXYLASE PROENZYME"/>
    <property type="match status" value="1"/>
</dbReference>
<dbReference type="EMBL" id="JABAFG010000007">
    <property type="protein sequence ID" value="NME28149.1"/>
    <property type="molecule type" value="Genomic_DNA"/>
</dbReference>
<keyword evidence="2" id="KW-0949">S-adenosyl-L-methionine</keyword>
<comment type="caution">
    <text evidence="11">The sequence shown here is derived from an EMBL/GenBank/DDBJ whole genome shotgun (WGS) entry which is preliminary data.</text>
</comment>
<dbReference type="PANTHER" id="PTHR33866">
    <property type="entry name" value="S-ADENOSYLMETHIONINE DECARBOXYLASE PROENZYME"/>
    <property type="match status" value="1"/>
</dbReference>
<evidence type="ECO:0000313" key="12">
    <source>
        <dbReference type="Proteomes" id="UP000591071"/>
    </source>
</evidence>
<dbReference type="InterPro" id="IPR042284">
    <property type="entry name" value="AdoMetDC_N"/>
</dbReference>
<dbReference type="Proteomes" id="UP000591071">
    <property type="component" value="Unassembled WGS sequence"/>
</dbReference>
<evidence type="ECO:0000256" key="10">
    <source>
        <dbReference type="ARBA" id="ARBA00023317"/>
    </source>
</evidence>
<dbReference type="GO" id="GO:0004014">
    <property type="term" value="F:adenosylmethionine decarboxylase activity"/>
    <property type="evidence" value="ECO:0007669"/>
    <property type="project" value="InterPro"/>
</dbReference>
<reference evidence="11 12" key="1">
    <citation type="submission" date="2020-04" db="EMBL/GenBank/DDBJ databases">
        <authorList>
            <person name="Hitch T.C.A."/>
            <person name="Wylensek D."/>
            <person name="Clavel T."/>
        </authorList>
    </citation>
    <scope>NUCLEOTIDE SEQUENCE [LARGE SCALE GENOMIC DNA]</scope>
    <source>
        <strain evidence="11 12">Oil-RF-744-FAT-WT-6-1</strain>
    </source>
</reference>
<keyword evidence="10" id="KW-0670">Pyruvate</keyword>
<evidence type="ECO:0000256" key="4">
    <source>
        <dbReference type="ARBA" id="ARBA00022813"/>
    </source>
</evidence>
<proteinExistence type="predicted"/>
<keyword evidence="6" id="KW-0620">Polyamine biosynthesis</keyword>
<protein>
    <submittedName>
        <fullName evidence="11">S-adenosylmethionine decarboxylase proenzyme</fullName>
    </submittedName>
</protein>
<keyword evidence="4" id="KW-0068">Autocatalytic cleavage</keyword>
<comment type="cofactor">
    <cofactor evidence="1">
        <name>pyruvate</name>
        <dbReference type="ChEBI" id="CHEBI:15361"/>
    </cofactor>
</comment>
<dbReference type="InterPro" id="IPR003826">
    <property type="entry name" value="AdoMetDC_fam_prok"/>
</dbReference>
<dbReference type="SUPFAM" id="SSF56276">
    <property type="entry name" value="S-adenosylmethionine decarboxylase"/>
    <property type="match status" value="1"/>
</dbReference>
<evidence type="ECO:0000256" key="6">
    <source>
        <dbReference type="ARBA" id="ARBA00023115"/>
    </source>
</evidence>
<dbReference type="AlphaFoldDB" id="A0A848BYR6"/>
<dbReference type="RefSeq" id="WP_170087471.1">
    <property type="nucleotide sequence ID" value="NZ_JABAFG010000007.1"/>
</dbReference>
<dbReference type="InterPro" id="IPR016067">
    <property type="entry name" value="S-AdoMet_deCO2ase_core"/>
</dbReference>
<sequence length="169" mass="19333">MNNTLGKHLLIDFYNCKAVFTDPEDLQPLVERAFELVGATLDGASFYHLDNELTCIAVSGNAHLCIHTYPDLSYAAVDIYSFNTDLQASKIMSALKIILKSDRIKATSIRRGDFGSIRDMRPKRKSKITTVRRMKNTGARIKHTSAKMFSILRHPKRSRRIRSYQNRKK</sequence>
<evidence type="ECO:0000256" key="3">
    <source>
        <dbReference type="ARBA" id="ARBA00022793"/>
    </source>
</evidence>
<evidence type="ECO:0000256" key="7">
    <source>
        <dbReference type="ARBA" id="ARBA00023145"/>
    </source>
</evidence>
<keyword evidence="8" id="KW-0456">Lyase</keyword>
<evidence type="ECO:0000256" key="2">
    <source>
        <dbReference type="ARBA" id="ARBA00022691"/>
    </source>
</evidence>
<keyword evidence="5" id="KW-0745">Spermidine biosynthesis</keyword>
<dbReference type="Pfam" id="PF02675">
    <property type="entry name" value="AdoMet_dc"/>
    <property type="match status" value="1"/>
</dbReference>
<keyword evidence="9" id="KW-0704">Schiff base</keyword>
<evidence type="ECO:0000256" key="9">
    <source>
        <dbReference type="ARBA" id="ARBA00023270"/>
    </source>
</evidence>
<organism evidence="11 12">
    <name type="scientific">Megasphaera hexanoica</name>
    <dbReference type="NCBI Taxonomy" id="1675036"/>
    <lineage>
        <taxon>Bacteria</taxon>
        <taxon>Bacillati</taxon>
        <taxon>Bacillota</taxon>
        <taxon>Negativicutes</taxon>
        <taxon>Veillonellales</taxon>
        <taxon>Veillonellaceae</taxon>
        <taxon>Megasphaera</taxon>
    </lineage>
</organism>
<keyword evidence="7" id="KW-0865">Zymogen</keyword>
<name>A0A848BYR6_9FIRM</name>
<keyword evidence="3" id="KW-0210">Decarboxylase</keyword>
<evidence type="ECO:0000313" key="11">
    <source>
        <dbReference type="EMBL" id="NME28149.1"/>
    </source>
</evidence>
<dbReference type="InterPro" id="IPR042286">
    <property type="entry name" value="AdoMetDC_C"/>
</dbReference>
<dbReference type="GO" id="GO:0005829">
    <property type="term" value="C:cytosol"/>
    <property type="evidence" value="ECO:0007669"/>
    <property type="project" value="TreeGrafter"/>
</dbReference>
<dbReference type="GO" id="GO:0008295">
    <property type="term" value="P:spermidine biosynthetic process"/>
    <property type="evidence" value="ECO:0007669"/>
    <property type="project" value="UniProtKB-KW"/>
</dbReference>
<dbReference type="Gene3D" id="3.30.160.750">
    <property type="match status" value="1"/>
</dbReference>
<accession>A0A848BYR6</accession>
<evidence type="ECO:0000256" key="8">
    <source>
        <dbReference type="ARBA" id="ARBA00023239"/>
    </source>
</evidence>
<dbReference type="Gene3D" id="3.30.360.110">
    <property type="entry name" value="S-adenosylmethionine decarboxylase domain"/>
    <property type="match status" value="1"/>
</dbReference>
<evidence type="ECO:0000256" key="5">
    <source>
        <dbReference type="ARBA" id="ARBA00023066"/>
    </source>
</evidence>
<evidence type="ECO:0000256" key="1">
    <source>
        <dbReference type="ARBA" id="ARBA00001928"/>
    </source>
</evidence>
<gene>
    <name evidence="11" type="ORF">HF872_05865</name>
</gene>